<name>A0A5B2WYC2_9PSEU</name>
<reference evidence="1 2" key="1">
    <citation type="submission" date="2019-09" db="EMBL/GenBank/DDBJ databases">
        <title>Goodfellowia gen. nov., a new genus of the Pseudonocardineae related to Actinoalloteichus, containing Goodfellowia coeruleoviolacea gen. nov., comb. nov. gen. nov., comb. nov.</title>
        <authorList>
            <person name="Labeda D."/>
        </authorList>
    </citation>
    <scope>NUCLEOTIDE SEQUENCE [LARGE SCALE GENOMIC DNA]</scope>
    <source>
        <strain evidence="1 2">AN110305</strain>
    </source>
</reference>
<dbReference type="OrthoDB" id="583154at2"/>
<dbReference type="InterPro" id="IPR045864">
    <property type="entry name" value="aa-tRNA-synth_II/BPL/LPL"/>
</dbReference>
<accession>A0A5B2WYC2</accession>
<dbReference type="Gene3D" id="3.30.930.10">
    <property type="entry name" value="Bira Bifunctional Protein, Domain 2"/>
    <property type="match status" value="1"/>
</dbReference>
<dbReference type="EMBL" id="VUOB01000054">
    <property type="protein sequence ID" value="KAA2255914.1"/>
    <property type="molecule type" value="Genomic_DNA"/>
</dbReference>
<dbReference type="RefSeq" id="WP_149852700.1">
    <property type="nucleotide sequence ID" value="NZ_VUOB01000054.1"/>
</dbReference>
<proteinExistence type="predicted"/>
<evidence type="ECO:0000313" key="2">
    <source>
        <dbReference type="Proteomes" id="UP000323454"/>
    </source>
</evidence>
<comment type="caution">
    <text evidence="1">The sequence shown here is derived from an EMBL/GenBank/DDBJ whole genome shotgun (WGS) entry which is preliminary data.</text>
</comment>
<sequence length="299" mass="32750">MFDSRVGVIEDARPLATEVPGVYLSPEPFEAIVNLLRRGIAALSSDEPFRRLTIPPVIARRTIERAGYVKTFPQLLGTVHSYPGDSKEWGRLAPLVDTGGAWHADQQISDLVLLPAACYPVYATLVGQDLTEPARFAVEATCFRQEATSEAGRLRSFRMAELVTAGSEEHCVQWRGHWQDRIAEWLTGLGLDVSVDVADDPFFGPGRKLYQAAQRAQELKLELRVPVEDGLVQAVASANCHKDHFGEAFEFTCDGAVGHTSCMAFGLERIALALINAHGARVDTWPADVLSTVEGGHRD</sequence>
<organism evidence="1 2">
    <name type="scientific">Solihabitans fulvus</name>
    <dbReference type="NCBI Taxonomy" id="1892852"/>
    <lineage>
        <taxon>Bacteria</taxon>
        <taxon>Bacillati</taxon>
        <taxon>Actinomycetota</taxon>
        <taxon>Actinomycetes</taxon>
        <taxon>Pseudonocardiales</taxon>
        <taxon>Pseudonocardiaceae</taxon>
        <taxon>Solihabitans</taxon>
    </lineage>
</organism>
<dbReference type="SUPFAM" id="SSF55681">
    <property type="entry name" value="Class II aaRS and biotin synthetases"/>
    <property type="match status" value="1"/>
</dbReference>
<keyword evidence="2" id="KW-1185">Reference proteome</keyword>
<dbReference type="Proteomes" id="UP000323454">
    <property type="component" value="Unassembled WGS sequence"/>
</dbReference>
<evidence type="ECO:0000313" key="1">
    <source>
        <dbReference type="EMBL" id="KAA2255914.1"/>
    </source>
</evidence>
<gene>
    <name evidence="1" type="ORF">F0L68_27370</name>
</gene>
<dbReference type="AlphaFoldDB" id="A0A5B2WYC2"/>
<reference evidence="1 2" key="2">
    <citation type="submission" date="2019-09" db="EMBL/GenBank/DDBJ databases">
        <authorList>
            <person name="Jin C."/>
        </authorList>
    </citation>
    <scope>NUCLEOTIDE SEQUENCE [LARGE SCALE GENOMIC DNA]</scope>
    <source>
        <strain evidence="1 2">AN110305</strain>
    </source>
</reference>
<protein>
    <recommendedName>
        <fullName evidence="3">Aminoacyl-transfer RNA synthetases class-II family profile domain-containing protein</fullName>
    </recommendedName>
</protein>
<evidence type="ECO:0008006" key="3">
    <source>
        <dbReference type="Google" id="ProtNLM"/>
    </source>
</evidence>